<dbReference type="HOGENOM" id="CLU_068693_0_0_1"/>
<feature type="domain" description="MRN complex-interacting protein N-terminal" evidence="2">
    <location>
        <begin position="9"/>
        <end position="110"/>
    </location>
</feature>
<feature type="compositionally biased region" description="Polar residues" evidence="1">
    <location>
        <begin position="249"/>
        <end position="260"/>
    </location>
</feature>
<dbReference type="EMBL" id="AAQR03150869">
    <property type="status" value="NOT_ANNOTATED_CDS"/>
    <property type="molecule type" value="Genomic_DNA"/>
</dbReference>
<dbReference type="AlphaFoldDB" id="H0WK56"/>
<dbReference type="GO" id="GO:0003682">
    <property type="term" value="F:chromatin binding"/>
    <property type="evidence" value="ECO:0007669"/>
    <property type="project" value="Ensembl"/>
</dbReference>
<dbReference type="FunCoup" id="H0WK56">
    <property type="interactions" value="1086"/>
</dbReference>
<dbReference type="Proteomes" id="UP000005225">
    <property type="component" value="Unassembled WGS sequence"/>
</dbReference>
<reference evidence="4" key="1">
    <citation type="submission" date="2011-03" db="EMBL/GenBank/DDBJ databases">
        <title>Version 3 of the genome sequence of Otolemur garnettii (Bushbaby).</title>
        <authorList>
            <consortium name="The Broad Institute Genome Sequencing Platform"/>
            <person name="Di Palma F."/>
            <person name="Johnson J."/>
            <person name="Lander E.S."/>
            <person name="Lindblad-Toh K."/>
            <person name="Jaffe D.B."/>
            <person name="Gnerre S."/>
            <person name="MacCallum I."/>
            <person name="Przybylski D."/>
            <person name="Ribeiro F.J."/>
            <person name="Burton J.N."/>
            <person name="Walker B.J."/>
            <person name="Sharpe T."/>
            <person name="Hall G."/>
        </authorList>
    </citation>
    <scope>NUCLEOTIDE SEQUENCE [LARGE SCALE GENOMIC DNA]</scope>
</reference>
<dbReference type="GeneTree" id="ENSGT00390000006124"/>
<dbReference type="GO" id="GO:2001032">
    <property type="term" value="P:regulation of double-strand break repair via nonhomologous end joining"/>
    <property type="evidence" value="ECO:0007669"/>
    <property type="project" value="Ensembl"/>
</dbReference>
<dbReference type="PANTHER" id="PTHR15863">
    <property type="entry name" value="MRN COMPLEX-INTERACTING PROTEIN"/>
    <property type="match status" value="1"/>
</dbReference>
<dbReference type="Ensembl" id="ENSOGAT00000002156.2">
    <property type="protein sequence ID" value="ENSOGAP00000001926.2"/>
    <property type="gene ID" value="ENSOGAG00000002152.2"/>
</dbReference>
<dbReference type="STRING" id="30611.ENSOGAP00000001926"/>
<dbReference type="PANTHER" id="PTHR15863:SF2">
    <property type="entry name" value="MRN COMPLEX-INTERACTING PROTEIN"/>
    <property type="match status" value="1"/>
</dbReference>
<feature type="region of interest" description="Disordered" evidence="1">
    <location>
        <begin position="235"/>
        <end position="298"/>
    </location>
</feature>
<dbReference type="GO" id="GO:0010212">
    <property type="term" value="P:response to ionizing radiation"/>
    <property type="evidence" value="ECO:0007669"/>
    <property type="project" value="Ensembl"/>
</dbReference>
<dbReference type="eggNOG" id="ENOG502S8YD">
    <property type="taxonomic scope" value="Eukaryota"/>
</dbReference>
<keyword evidence="4" id="KW-1185">Reference proteome</keyword>
<protein>
    <submittedName>
        <fullName evidence="3">MRN complex interacting protein</fullName>
    </submittedName>
</protein>
<dbReference type="EMBL" id="AAQR03150867">
    <property type="status" value="NOT_ANNOTATED_CDS"/>
    <property type="molecule type" value="Genomic_DNA"/>
</dbReference>
<evidence type="ECO:0000313" key="4">
    <source>
        <dbReference type="Proteomes" id="UP000005225"/>
    </source>
</evidence>
<feature type="region of interest" description="Disordered" evidence="1">
    <location>
        <begin position="197"/>
        <end position="222"/>
    </location>
</feature>
<dbReference type="GO" id="GO:0030870">
    <property type="term" value="C:Mre11 complex"/>
    <property type="evidence" value="ECO:0007669"/>
    <property type="project" value="Ensembl"/>
</dbReference>
<dbReference type="InterPro" id="IPR049472">
    <property type="entry name" value="MRNIP_N"/>
</dbReference>
<dbReference type="GO" id="GO:1905168">
    <property type="term" value="P:positive regulation of double-strand break repair via homologous recombination"/>
    <property type="evidence" value="ECO:0007669"/>
    <property type="project" value="Ensembl"/>
</dbReference>
<dbReference type="InParanoid" id="H0WK56"/>
<feature type="region of interest" description="Disordered" evidence="1">
    <location>
        <begin position="132"/>
        <end position="168"/>
    </location>
</feature>
<evidence type="ECO:0000313" key="3">
    <source>
        <dbReference type="Ensembl" id="ENSOGAP00000001926.2"/>
    </source>
</evidence>
<dbReference type="GO" id="GO:0005654">
    <property type="term" value="C:nucleoplasm"/>
    <property type="evidence" value="ECO:0007669"/>
    <property type="project" value="Ensembl"/>
</dbReference>
<feature type="compositionally biased region" description="Polar residues" evidence="1">
    <location>
        <begin position="210"/>
        <end position="222"/>
    </location>
</feature>
<feature type="compositionally biased region" description="Polar residues" evidence="1">
    <location>
        <begin position="275"/>
        <end position="292"/>
    </location>
</feature>
<dbReference type="OMA" id="GHQQAEN"/>
<evidence type="ECO:0000256" key="1">
    <source>
        <dbReference type="SAM" id="MobiDB-lite"/>
    </source>
</evidence>
<evidence type="ECO:0000259" key="2">
    <source>
        <dbReference type="Pfam" id="PF15749"/>
    </source>
</evidence>
<dbReference type="GO" id="GO:0007095">
    <property type="term" value="P:mitotic G2 DNA damage checkpoint signaling"/>
    <property type="evidence" value="ECO:0007669"/>
    <property type="project" value="Ensembl"/>
</dbReference>
<name>H0WK56_OTOGA</name>
<accession>H0WK56</accession>
<organism evidence="3 4">
    <name type="scientific">Otolemur garnettii</name>
    <name type="common">Small-eared galago</name>
    <name type="synonym">Garnett's greater bushbaby</name>
    <dbReference type="NCBI Taxonomy" id="30611"/>
    <lineage>
        <taxon>Eukaryota</taxon>
        <taxon>Metazoa</taxon>
        <taxon>Chordata</taxon>
        <taxon>Craniata</taxon>
        <taxon>Vertebrata</taxon>
        <taxon>Euteleostomi</taxon>
        <taxon>Mammalia</taxon>
        <taxon>Eutheria</taxon>
        <taxon>Euarchontoglires</taxon>
        <taxon>Primates</taxon>
        <taxon>Strepsirrhini</taxon>
        <taxon>Lorisiformes</taxon>
        <taxon>Galagidae</taxon>
        <taxon>Otolemur</taxon>
    </lineage>
</organism>
<dbReference type="EMBL" id="AAQR03150868">
    <property type="status" value="NOT_ANNOTATED_CDS"/>
    <property type="molecule type" value="Genomic_DNA"/>
</dbReference>
<reference evidence="3" key="2">
    <citation type="submission" date="2025-08" db="UniProtKB">
        <authorList>
            <consortium name="Ensembl"/>
        </authorList>
    </citation>
    <scope>IDENTIFICATION</scope>
</reference>
<dbReference type="GO" id="GO:0071168">
    <property type="term" value="P:protein localization to chromatin"/>
    <property type="evidence" value="ECO:0007669"/>
    <property type="project" value="Ensembl"/>
</dbReference>
<sequence length="340" mass="37646">MATPQRARVLRCCSCCLFQAHQVKKSVKWTCKACGEKQSFVRAYGEGSGADCRRHVQKLNLLQGQISELRLGSLEGHVGASEEECTGHQQAENVSLQEKAQPSQSRWVKYLEKDSQEPELGGVYFDKQLSSRIGGPARPFSQDLPRKRKWSQSTVQLPGSFDAQDSEDSEVTLEPQKGSSSLIGDVRQDNHCLQNSADYSSRELGGPLQELQSPTQQLKSTPSKWAQFLLSTGDSSHVDIEPHRPLQRGTRSAGSVQADQGTCRAQIPREGHLSRPTTPVQLPESTHTTSGSKRPCWKASEQLWDMGTPWAESRSLAKGVQKPPPMRLCDLFTTGEDFDL</sequence>
<proteinExistence type="predicted"/>
<dbReference type="EMBL" id="AAQR03150866">
    <property type="status" value="NOT_ANNOTATED_CDS"/>
    <property type="molecule type" value="Genomic_DNA"/>
</dbReference>
<dbReference type="Pfam" id="PF15749">
    <property type="entry name" value="MRNIP"/>
    <property type="match status" value="1"/>
</dbReference>
<reference evidence="3" key="3">
    <citation type="submission" date="2025-09" db="UniProtKB">
        <authorList>
            <consortium name="Ensembl"/>
        </authorList>
    </citation>
    <scope>IDENTIFICATION</scope>
</reference>
<dbReference type="InterPro" id="IPR032739">
    <property type="entry name" value="MRNIP"/>
</dbReference>